<proteinExistence type="predicted"/>
<dbReference type="OrthoDB" id="3863715at2759"/>
<keyword evidence="1" id="KW-0862">Zinc</keyword>
<reference evidence="4" key="1">
    <citation type="submission" date="2020-01" db="EMBL/GenBank/DDBJ databases">
        <authorList>
            <person name="Mishra B."/>
        </authorList>
    </citation>
    <scope>NUCLEOTIDE SEQUENCE [LARGE SCALE GENOMIC DNA]</scope>
</reference>
<keyword evidence="5" id="KW-1185">Reference proteome</keyword>
<feature type="region of interest" description="Disordered" evidence="2">
    <location>
        <begin position="190"/>
        <end position="247"/>
    </location>
</feature>
<comment type="caution">
    <text evidence="4">The sequence shown here is derived from an EMBL/GenBank/DDBJ whole genome shotgun (WGS) entry which is preliminary data.</text>
</comment>
<sequence>MKIPPFHGRNNPDEYMDWEKKCEFNFNLHNIIGDNRVKLAVSEFNDYALRWWEQIILAREIGGAFEVTTWEEMKRIMRQRFVPGHYQRELHSKLRKLTQGPSLWKNIIKRWRGEAPLDSIQSRADQPFTATQVLRAQVRNKPLATNQDRSRTERTPPARTRDLKCFRCQGFGHYASDCLNKKVMIIRDNGEIESEEDPEPEKPEEKKNLRSMRLCLSKANSGSKACLEYSSQTDKDEQRENLFHTRA</sequence>
<dbReference type="SUPFAM" id="SSF57756">
    <property type="entry name" value="Retrovirus zinc finger-like domains"/>
    <property type="match status" value="1"/>
</dbReference>
<organism evidence="4 5">
    <name type="scientific">Microthlaspi erraticum</name>
    <dbReference type="NCBI Taxonomy" id="1685480"/>
    <lineage>
        <taxon>Eukaryota</taxon>
        <taxon>Viridiplantae</taxon>
        <taxon>Streptophyta</taxon>
        <taxon>Embryophyta</taxon>
        <taxon>Tracheophyta</taxon>
        <taxon>Spermatophyta</taxon>
        <taxon>Magnoliopsida</taxon>
        <taxon>eudicotyledons</taxon>
        <taxon>Gunneridae</taxon>
        <taxon>Pentapetalae</taxon>
        <taxon>rosids</taxon>
        <taxon>malvids</taxon>
        <taxon>Brassicales</taxon>
        <taxon>Brassicaceae</taxon>
        <taxon>Coluteocarpeae</taxon>
        <taxon>Microthlaspi</taxon>
    </lineage>
</organism>
<evidence type="ECO:0000259" key="3">
    <source>
        <dbReference type="PROSITE" id="PS50158"/>
    </source>
</evidence>
<dbReference type="GO" id="GO:0003676">
    <property type="term" value="F:nucleic acid binding"/>
    <property type="evidence" value="ECO:0007669"/>
    <property type="project" value="InterPro"/>
</dbReference>
<feature type="region of interest" description="Disordered" evidence="2">
    <location>
        <begin position="139"/>
        <end position="158"/>
    </location>
</feature>
<feature type="compositionally biased region" description="Basic and acidic residues" evidence="2">
    <location>
        <begin position="233"/>
        <end position="247"/>
    </location>
</feature>
<dbReference type="SMART" id="SM00343">
    <property type="entry name" value="ZnF_C2HC"/>
    <property type="match status" value="1"/>
</dbReference>
<dbReference type="PROSITE" id="PS50158">
    <property type="entry name" value="ZF_CCHC"/>
    <property type="match status" value="1"/>
</dbReference>
<evidence type="ECO:0000313" key="4">
    <source>
        <dbReference type="EMBL" id="CAA7013690.1"/>
    </source>
</evidence>
<dbReference type="EMBL" id="CACVBM020000060">
    <property type="protein sequence ID" value="CAA7013690.1"/>
    <property type="molecule type" value="Genomic_DNA"/>
</dbReference>
<dbReference type="InterPro" id="IPR005162">
    <property type="entry name" value="Retrotrans_gag_dom"/>
</dbReference>
<dbReference type="InterPro" id="IPR036875">
    <property type="entry name" value="Znf_CCHC_sf"/>
</dbReference>
<dbReference type="Pfam" id="PF00098">
    <property type="entry name" value="zf-CCHC"/>
    <property type="match status" value="1"/>
</dbReference>
<evidence type="ECO:0000256" key="2">
    <source>
        <dbReference type="SAM" id="MobiDB-lite"/>
    </source>
</evidence>
<evidence type="ECO:0000256" key="1">
    <source>
        <dbReference type="PROSITE-ProRule" id="PRU00047"/>
    </source>
</evidence>
<keyword evidence="1" id="KW-0479">Metal-binding</keyword>
<evidence type="ECO:0000313" key="5">
    <source>
        <dbReference type="Proteomes" id="UP000467841"/>
    </source>
</evidence>
<dbReference type="Pfam" id="PF03732">
    <property type="entry name" value="Retrotrans_gag"/>
    <property type="match status" value="1"/>
</dbReference>
<dbReference type="AlphaFoldDB" id="A0A6D2HH81"/>
<dbReference type="GO" id="GO:0008270">
    <property type="term" value="F:zinc ion binding"/>
    <property type="evidence" value="ECO:0007669"/>
    <property type="project" value="UniProtKB-KW"/>
</dbReference>
<feature type="domain" description="CCHC-type" evidence="3">
    <location>
        <begin position="164"/>
        <end position="178"/>
    </location>
</feature>
<feature type="compositionally biased region" description="Basic and acidic residues" evidence="2">
    <location>
        <begin position="148"/>
        <end position="158"/>
    </location>
</feature>
<dbReference type="PANTHER" id="PTHR35046:SF26">
    <property type="entry name" value="RNA-DIRECTED DNA POLYMERASE"/>
    <property type="match status" value="1"/>
</dbReference>
<dbReference type="InterPro" id="IPR001878">
    <property type="entry name" value="Znf_CCHC"/>
</dbReference>
<gene>
    <name evidence="4" type="ORF">MERR_LOCUS924</name>
</gene>
<dbReference type="Proteomes" id="UP000467841">
    <property type="component" value="Unassembled WGS sequence"/>
</dbReference>
<dbReference type="PANTHER" id="PTHR35046">
    <property type="entry name" value="ZINC KNUCKLE (CCHC-TYPE) FAMILY PROTEIN"/>
    <property type="match status" value="1"/>
</dbReference>
<protein>
    <recommendedName>
        <fullName evidence="3">CCHC-type domain-containing protein</fullName>
    </recommendedName>
</protein>
<name>A0A6D2HH81_9BRAS</name>
<accession>A0A6D2HH81</accession>
<dbReference type="Gene3D" id="4.10.60.10">
    <property type="entry name" value="Zinc finger, CCHC-type"/>
    <property type="match status" value="1"/>
</dbReference>
<keyword evidence="1" id="KW-0863">Zinc-finger</keyword>